<dbReference type="Pfam" id="PF07275">
    <property type="entry name" value="ArdA"/>
    <property type="match status" value="1"/>
</dbReference>
<dbReference type="RefSeq" id="WP_132708980.1">
    <property type="nucleotide sequence ID" value="NZ_JACIGF010000008.1"/>
</dbReference>
<dbReference type="EMBL" id="SLXO01000008">
    <property type="protein sequence ID" value="TCP33055.1"/>
    <property type="molecule type" value="Genomic_DNA"/>
</dbReference>
<dbReference type="Proteomes" id="UP000295399">
    <property type="component" value="Unassembled WGS sequence"/>
</dbReference>
<keyword evidence="2" id="KW-1185">Reference proteome</keyword>
<dbReference type="Gene3D" id="1.10.10.1190">
    <property type="entry name" value="Antirestriction protein ArdA, domain 3"/>
    <property type="match status" value="1"/>
</dbReference>
<sequence>MSNRYHATPYDISATGFYFDTYEEYQTRAAAHRNEHGDPVEEYEIQFIDGDSYRLFEAIGVNQANLKDWFERFEDMDDDEAVKLIILIEHFGYSVEDALDRIDDLHLFEGTAIEYAEEFIESTGMLDQMPENLRYYFDSEAFARDMVLGGDITQVEIDGHSYIADGV</sequence>
<dbReference type="InParanoid" id="A0A4R2PGJ1"/>
<gene>
    <name evidence="1" type="ORF">EV659_108156</name>
</gene>
<accession>A0A4R2PGJ1</accession>
<evidence type="ECO:0000313" key="2">
    <source>
        <dbReference type="Proteomes" id="UP000295399"/>
    </source>
</evidence>
<evidence type="ECO:0000313" key="1">
    <source>
        <dbReference type="EMBL" id="TCP33055.1"/>
    </source>
</evidence>
<dbReference type="AlphaFoldDB" id="A0A4R2PGJ1"/>
<dbReference type="InterPro" id="IPR041893">
    <property type="entry name" value="ArdA_dom3"/>
</dbReference>
<dbReference type="InterPro" id="IPR009899">
    <property type="entry name" value="ArdA"/>
</dbReference>
<name>A0A4R2PGJ1_RHOSA</name>
<organism evidence="1 2">
    <name type="scientific">Rhodothalassium salexigens DSM 2132</name>
    <dbReference type="NCBI Taxonomy" id="1188247"/>
    <lineage>
        <taxon>Bacteria</taxon>
        <taxon>Pseudomonadati</taxon>
        <taxon>Pseudomonadota</taxon>
        <taxon>Alphaproteobacteria</taxon>
        <taxon>Rhodothalassiales</taxon>
        <taxon>Rhodothalassiaceae</taxon>
        <taxon>Rhodothalassium</taxon>
    </lineage>
</organism>
<reference evidence="1 2" key="1">
    <citation type="submission" date="2019-03" db="EMBL/GenBank/DDBJ databases">
        <title>Genomic Encyclopedia of Type Strains, Phase IV (KMG-IV): sequencing the most valuable type-strain genomes for metagenomic binning, comparative biology and taxonomic classification.</title>
        <authorList>
            <person name="Goeker M."/>
        </authorList>
    </citation>
    <scope>NUCLEOTIDE SEQUENCE [LARGE SCALE GENOMIC DNA]</scope>
    <source>
        <strain evidence="1 2">DSM 2132</strain>
    </source>
</reference>
<proteinExistence type="predicted"/>
<comment type="caution">
    <text evidence="1">The sequence shown here is derived from an EMBL/GenBank/DDBJ whole genome shotgun (WGS) entry which is preliminary data.</text>
</comment>
<protein>
    <submittedName>
        <fullName evidence="1">Antirestriction protein ArdA</fullName>
    </submittedName>
</protein>
<dbReference type="OrthoDB" id="944647at2"/>